<dbReference type="AlphaFoldDB" id="A0AAV5KP59"/>
<dbReference type="PANTHER" id="PTHR24188:SF29">
    <property type="entry name" value="GH09064P"/>
    <property type="match status" value="1"/>
</dbReference>
<dbReference type="PANTHER" id="PTHR24188">
    <property type="entry name" value="ANKYRIN REPEAT PROTEIN"/>
    <property type="match status" value="1"/>
</dbReference>
<evidence type="ECO:0000313" key="4">
    <source>
        <dbReference type="Proteomes" id="UP001054252"/>
    </source>
</evidence>
<proteinExistence type="predicted"/>
<keyword evidence="4" id="KW-1185">Reference proteome</keyword>
<gene>
    <name evidence="3" type="ORF">SLEP1_g35597</name>
</gene>
<dbReference type="Proteomes" id="UP001054252">
    <property type="component" value="Unassembled WGS sequence"/>
</dbReference>
<evidence type="ECO:0000313" key="3">
    <source>
        <dbReference type="EMBL" id="GKV26258.1"/>
    </source>
</evidence>
<evidence type="ECO:0000256" key="1">
    <source>
        <dbReference type="ARBA" id="ARBA00022737"/>
    </source>
</evidence>
<keyword evidence="2" id="KW-0040">ANK repeat</keyword>
<dbReference type="InterPro" id="IPR036770">
    <property type="entry name" value="Ankyrin_rpt-contain_sf"/>
</dbReference>
<dbReference type="InterPro" id="IPR002110">
    <property type="entry name" value="Ankyrin_rpt"/>
</dbReference>
<evidence type="ECO:0000256" key="2">
    <source>
        <dbReference type="ARBA" id="ARBA00023043"/>
    </source>
</evidence>
<name>A0AAV5KP59_9ROSI</name>
<organism evidence="3 4">
    <name type="scientific">Rubroshorea leprosula</name>
    <dbReference type="NCBI Taxonomy" id="152421"/>
    <lineage>
        <taxon>Eukaryota</taxon>
        <taxon>Viridiplantae</taxon>
        <taxon>Streptophyta</taxon>
        <taxon>Embryophyta</taxon>
        <taxon>Tracheophyta</taxon>
        <taxon>Spermatophyta</taxon>
        <taxon>Magnoliopsida</taxon>
        <taxon>eudicotyledons</taxon>
        <taxon>Gunneridae</taxon>
        <taxon>Pentapetalae</taxon>
        <taxon>rosids</taxon>
        <taxon>malvids</taxon>
        <taxon>Malvales</taxon>
        <taxon>Dipterocarpaceae</taxon>
        <taxon>Rubroshorea</taxon>
    </lineage>
</organism>
<dbReference type="Pfam" id="PF12796">
    <property type="entry name" value="Ank_2"/>
    <property type="match status" value="1"/>
</dbReference>
<dbReference type="SUPFAM" id="SSF48403">
    <property type="entry name" value="Ankyrin repeat"/>
    <property type="match status" value="1"/>
</dbReference>
<comment type="caution">
    <text evidence="3">The sequence shown here is derived from an EMBL/GenBank/DDBJ whole genome shotgun (WGS) entry which is preliminary data.</text>
</comment>
<dbReference type="EMBL" id="BPVZ01000071">
    <property type="protein sequence ID" value="GKV26258.1"/>
    <property type="molecule type" value="Genomic_DNA"/>
</dbReference>
<keyword evidence="1" id="KW-0677">Repeat</keyword>
<sequence>MAAANRHLGIVEYLIAKGVEKSNPLHWACLNGHLEVVKKLVLVLAGANGSTPNSHEWTPIDKALSREKTVVMDAINAAMTELELAGASVS</sequence>
<accession>A0AAV5KP59</accession>
<reference evidence="3 4" key="1">
    <citation type="journal article" date="2021" name="Commun. Biol.">
        <title>The genome of Shorea leprosula (Dipterocarpaceae) highlights the ecological relevance of drought in aseasonal tropical rainforests.</title>
        <authorList>
            <person name="Ng K.K.S."/>
            <person name="Kobayashi M.J."/>
            <person name="Fawcett J.A."/>
            <person name="Hatakeyama M."/>
            <person name="Paape T."/>
            <person name="Ng C.H."/>
            <person name="Ang C.C."/>
            <person name="Tnah L.H."/>
            <person name="Lee C.T."/>
            <person name="Nishiyama T."/>
            <person name="Sese J."/>
            <person name="O'Brien M.J."/>
            <person name="Copetti D."/>
            <person name="Mohd Noor M.I."/>
            <person name="Ong R.C."/>
            <person name="Putra M."/>
            <person name="Sireger I.Z."/>
            <person name="Indrioko S."/>
            <person name="Kosugi Y."/>
            <person name="Izuno A."/>
            <person name="Isagi Y."/>
            <person name="Lee S.L."/>
            <person name="Shimizu K.K."/>
        </authorList>
    </citation>
    <scope>NUCLEOTIDE SEQUENCE [LARGE SCALE GENOMIC DNA]</scope>
    <source>
        <strain evidence="3">214</strain>
    </source>
</reference>
<evidence type="ECO:0008006" key="5">
    <source>
        <dbReference type="Google" id="ProtNLM"/>
    </source>
</evidence>
<dbReference type="Gene3D" id="1.25.40.20">
    <property type="entry name" value="Ankyrin repeat-containing domain"/>
    <property type="match status" value="1"/>
</dbReference>
<protein>
    <recommendedName>
        <fullName evidence="5">Ankyrin repeat protein</fullName>
    </recommendedName>
</protein>